<evidence type="ECO:0000313" key="4">
    <source>
        <dbReference type="RefSeq" id="XP_019632859.1"/>
    </source>
</evidence>
<feature type="repeat" description="TPR" evidence="1">
    <location>
        <begin position="60"/>
        <end position="93"/>
    </location>
</feature>
<dbReference type="PROSITE" id="PS50005">
    <property type="entry name" value="TPR"/>
    <property type="match status" value="2"/>
</dbReference>
<dbReference type="KEGG" id="bbel:109476365"/>
<keyword evidence="3" id="KW-1185">Reference proteome</keyword>
<evidence type="ECO:0000313" key="3">
    <source>
        <dbReference type="Proteomes" id="UP000515135"/>
    </source>
</evidence>
<dbReference type="PANTHER" id="PTHR47059:SF1">
    <property type="entry name" value="TETRATRICOPEPTIDE REPEAT PROTEIN 32"/>
    <property type="match status" value="1"/>
</dbReference>
<evidence type="ECO:0000256" key="1">
    <source>
        <dbReference type="PROSITE-ProRule" id="PRU00339"/>
    </source>
</evidence>
<dbReference type="PANTHER" id="PTHR47059">
    <property type="entry name" value="TETRATRICOPEPTIDE REPEAT PROTEIN 32"/>
    <property type="match status" value="1"/>
</dbReference>
<dbReference type="SMART" id="SM00028">
    <property type="entry name" value="TPR"/>
    <property type="match status" value="2"/>
</dbReference>
<protein>
    <submittedName>
        <fullName evidence="4">Tetratricopeptide repeat protein 32-like</fullName>
    </submittedName>
</protein>
<dbReference type="InterPro" id="IPR019734">
    <property type="entry name" value="TPR_rpt"/>
</dbReference>
<dbReference type="Pfam" id="PF13181">
    <property type="entry name" value="TPR_8"/>
    <property type="match status" value="1"/>
</dbReference>
<dbReference type="InterPro" id="IPR011990">
    <property type="entry name" value="TPR-like_helical_dom_sf"/>
</dbReference>
<dbReference type="Gene3D" id="1.25.40.10">
    <property type="entry name" value="Tetratricopeptide repeat domain"/>
    <property type="match status" value="1"/>
</dbReference>
<reference evidence="4" key="1">
    <citation type="submission" date="2025-08" db="UniProtKB">
        <authorList>
            <consortium name="RefSeq"/>
        </authorList>
    </citation>
    <scope>IDENTIFICATION</scope>
    <source>
        <tissue evidence="4">Gonad</tissue>
    </source>
</reference>
<dbReference type="Pfam" id="PF00515">
    <property type="entry name" value="TPR_1"/>
    <property type="match status" value="1"/>
</dbReference>
<evidence type="ECO:0000256" key="2">
    <source>
        <dbReference type="SAM" id="MobiDB-lite"/>
    </source>
</evidence>
<dbReference type="PROSITE" id="PS50293">
    <property type="entry name" value="TPR_REGION"/>
    <property type="match status" value="1"/>
</dbReference>
<feature type="repeat" description="TPR" evidence="1">
    <location>
        <begin position="94"/>
        <end position="127"/>
    </location>
</feature>
<dbReference type="AlphaFoldDB" id="A0A6P4ZFX0"/>
<dbReference type="RefSeq" id="XP_019632859.1">
    <property type="nucleotide sequence ID" value="XM_019777300.1"/>
</dbReference>
<dbReference type="Proteomes" id="UP000515135">
    <property type="component" value="Unplaced"/>
</dbReference>
<accession>A0A6P4ZFX0</accession>
<organism evidence="3 4">
    <name type="scientific">Branchiostoma belcheri</name>
    <name type="common">Amphioxus</name>
    <dbReference type="NCBI Taxonomy" id="7741"/>
    <lineage>
        <taxon>Eukaryota</taxon>
        <taxon>Metazoa</taxon>
        <taxon>Chordata</taxon>
        <taxon>Cephalochordata</taxon>
        <taxon>Leptocardii</taxon>
        <taxon>Amphioxiformes</taxon>
        <taxon>Branchiostomatidae</taxon>
        <taxon>Branchiostoma</taxon>
    </lineage>
</organism>
<feature type="region of interest" description="Disordered" evidence="2">
    <location>
        <begin position="136"/>
        <end position="158"/>
    </location>
</feature>
<gene>
    <name evidence="4" type="primary">LOC109476365</name>
</gene>
<keyword evidence="1" id="KW-0802">TPR repeat</keyword>
<name>A0A6P4ZFX0_BRABE</name>
<dbReference type="SUPFAM" id="SSF48452">
    <property type="entry name" value="TPR-like"/>
    <property type="match status" value="1"/>
</dbReference>
<proteinExistence type="predicted"/>
<dbReference type="OrthoDB" id="2017782at2759"/>
<dbReference type="GeneID" id="109476365"/>
<sequence length="158" mass="17972">MDTDDLFRQAEQEFACQNLETAEKLYTDFIRGCTTRKGEGGEVEDVSPASCETKRISDLVMAYNNRGQIKYLRVDFDQAMEDYTAAIGVAPDVPVPYYNRGQIHYRLGRFDAAIADFNKALELQPDFPDAHINRQQALSDKQKRDQGFNTSDWKSEGS</sequence>